<dbReference type="Gene3D" id="2.170.130.10">
    <property type="entry name" value="TonB-dependent receptor, plug domain"/>
    <property type="match status" value="1"/>
</dbReference>
<evidence type="ECO:0000256" key="8">
    <source>
        <dbReference type="PROSITE-ProRule" id="PRU01360"/>
    </source>
</evidence>
<feature type="chain" id="PRO_5046070743" evidence="11">
    <location>
        <begin position="25"/>
        <end position="990"/>
    </location>
</feature>
<dbReference type="PROSITE" id="PS52016">
    <property type="entry name" value="TONB_DEPENDENT_REC_3"/>
    <property type="match status" value="1"/>
</dbReference>
<dbReference type="InterPro" id="IPR000531">
    <property type="entry name" value="Beta-barrel_TonB"/>
</dbReference>
<evidence type="ECO:0000256" key="11">
    <source>
        <dbReference type="SAM" id="SignalP"/>
    </source>
</evidence>
<evidence type="ECO:0000259" key="13">
    <source>
        <dbReference type="Pfam" id="PF07715"/>
    </source>
</evidence>
<feature type="region of interest" description="Disordered" evidence="10">
    <location>
        <begin position="26"/>
        <end position="52"/>
    </location>
</feature>
<name>A0ABS2KB96_9GAMM</name>
<proteinExistence type="inferred from homology"/>
<organism evidence="14 15">
    <name type="scientific">Dyella mobilis</name>
    <dbReference type="NCBI Taxonomy" id="1849582"/>
    <lineage>
        <taxon>Bacteria</taxon>
        <taxon>Pseudomonadati</taxon>
        <taxon>Pseudomonadota</taxon>
        <taxon>Gammaproteobacteria</taxon>
        <taxon>Lysobacterales</taxon>
        <taxon>Rhodanobacteraceae</taxon>
        <taxon>Dyella</taxon>
    </lineage>
</organism>
<dbReference type="RefSeq" id="WP_204629752.1">
    <property type="nucleotide sequence ID" value="NZ_BSOC01000011.1"/>
</dbReference>
<feature type="domain" description="TonB-dependent receptor plug" evidence="13">
    <location>
        <begin position="73"/>
        <end position="189"/>
    </location>
</feature>
<dbReference type="PANTHER" id="PTHR40980">
    <property type="entry name" value="PLUG DOMAIN-CONTAINING PROTEIN"/>
    <property type="match status" value="1"/>
</dbReference>
<dbReference type="Pfam" id="PF00593">
    <property type="entry name" value="TonB_dep_Rec_b-barrel"/>
    <property type="match status" value="1"/>
</dbReference>
<keyword evidence="3 8" id="KW-1134">Transmembrane beta strand</keyword>
<evidence type="ECO:0000256" key="7">
    <source>
        <dbReference type="ARBA" id="ARBA00023237"/>
    </source>
</evidence>
<evidence type="ECO:0000256" key="2">
    <source>
        <dbReference type="ARBA" id="ARBA00022448"/>
    </source>
</evidence>
<evidence type="ECO:0000256" key="1">
    <source>
        <dbReference type="ARBA" id="ARBA00004571"/>
    </source>
</evidence>
<keyword evidence="7 8" id="KW-0998">Cell outer membrane</keyword>
<keyword evidence="14" id="KW-0675">Receptor</keyword>
<dbReference type="Proteomes" id="UP001430193">
    <property type="component" value="Unassembled WGS sequence"/>
</dbReference>
<accession>A0ABS2KB96</accession>
<evidence type="ECO:0000256" key="10">
    <source>
        <dbReference type="SAM" id="MobiDB-lite"/>
    </source>
</evidence>
<feature type="compositionally biased region" description="Low complexity" evidence="10">
    <location>
        <begin position="27"/>
        <end position="43"/>
    </location>
</feature>
<evidence type="ECO:0000256" key="4">
    <source>
        <dbReference type="ARBA" id="ARBA00022692"/>
    </source>
</evidence>
<evidence type="ECO:0000256" key="6">
    <source>
        <dbReference type="ARBA" id="ARBA00023136"/>
    </source>
</evidence>
<comment type="caution">
    <text evidence="14">The sequence shown here is derived from an EMBL/GenBank/DDBJ whole genome shotgun (WGS) entry which is preliminary data.</text>
</comment>
<dbReference type="Gene3D" id="2.40.170.20">
    <property type="entry name" value="TonB-dependent receptor, beta-barrel domain"/>
    <property type="match status" value="1"/>
</dbReference>
<comment type="similarity">
    <text evidence="8 9">Belongs to the TonB-dependent receptor family.</text>
</comment>
<feature type="signal peptide" evidence="11">
    <location>
        <begin position="1"/>
        <end position="24"/>
    </location>
</feature>
<feature type="domain" description="TonB-dependent receptor-like beta-barrel" evidence="12">
    <location>
        <begin position="423"/>
        <end position="950"/>
    </location>
</feature>
<dbReference type="SUPFAM" id="SSF56935">
    <property type="entry name" value="Porins"/>
    <property type="match status" value="1"/>
</dbReference>
<keyword evidence="4 8" id="KW-0812">Transmembrane</keyword>
<evidence type="ECO:0000313" key="14">
    <source>
        <dbReference type="EMBL" id="MBM7128143.1"/>
    </source>
</evidence>
<keyword evidence="11" id="KW-0732">Signal</keyword>
<dbReference type="EMBL" id="JADIKF010000030">
    <property type="protein sequence ID" value="MBM7128143.1"/>
    <property type="molecule type" value="Genomic_DNA"/>
</dbReference>
<dbReference type="InterPro" id="IPR036942">
    <property type="entry name" value="Beta-barrel_TonB_sf"/>
</dbReference>
<gene>
    <name evidence="14" type="ORF">ISS99_01275</name>
</gene>
<dbReference type="Pfam" id="PF07715">
    <property type="entry name" value="Plug"/>
    <property type="match status" value="1"/>
</dbReference>
<dbReference type="NCBIfam" id="TIGR01782">
    <property type="entry name" value="TonB-Xanth-Caul"/>
    <property type="match status" value="1"/>
</dbReference>
<sequence length="990" mass="107439">MSHRKTMLAASIIAGLCLSGAAYAQDNGQTSTNSQTSQTGQQQKPDSTKAKELNTITVTGIRNSEAMSLDLKKTADAHVEVVTAQDIGKLPAKNVADTLERLPGVNISDAAGSEGGFDEADRVSLRGTSPSLTLTSVNGHPVSSGDWFVLNDNSGRSVSYSLLPSEVVSEVQVYKSSEAKLLEGGAAGTVDIITRKPLEFDKPIYGEASVGGVYSDLPGQTKPQFNGLFNWKNSDNTFGAMIQGFYEERSLQRDGQEMLGYSYIPATSALATAYPNLAGKYYPNLPGAALFQQTRKRKGGVLDVEWKPLDNLTLDLNGFYSKMDATDVNYNYMLYNFSHLPTATALSNYTVSNNVLTSAGYPGVAGVTPGVYDQISRPGESASSWYVTLDADWKVTQDLSFKFEGGTTKGTGNTPEQDVMELNTGSGQAAGYSQNGTGSPADWSLGGTNSANNPGNTFSWIFGEQDIHVIDKENWLKADGEFDFDDAGALSSFEFGVRYAHHTRESLTAIGQGPGCSNGQALSWGDSPYYCPPGATSAYNPAVYLMPAGGSYPGSFASDLGVGGMPSNIWTWTPGQLAYLDSLYASRPSSNAPGAITSRVDPTQFYRVNEWDKAVYFQANFSTDRWSGNAGVRWSGTSEDIGYTSASPIESSYYPEPGTLFLPGTAVVGQPYYWNFYRHSYNKFLPSFNLKFNLNEDGSLLARFAASQTLSRQDYSQLAGPVTLNDPHTQDGIGGGTGSNPYLKPLISTNFDASLEWYFSARGLLSASVFNMDLKNYYDYGGVTRTYVNNYLTNNPTANPNHNIYFSDYLVSVPVNVDGNVKGVELTYVQPIGDNFGVDTNYTYSDGHESGGTLLYNPDGSVANNVAAGTRPLIGNSKNTVNLSAYYEDTNWNARISYTYRSSFYDGMEVISTGNIPLEPYFQAGAGYLSLSAGYKLNDHVSFSFDAMNLNNPKLRYYDDGRLAGLNFGKVPEAFYVNGRQYYFNVNFKF</sequence>
<comment type="subcellular location">
    <subcellularLocation>
        <location evidence="1 8">Cell outer membrane</location>
        <topology evidence="1 8">Multi-pass membrane protein</topology>
    </subcellularLocation>
</comment>
<dbReference type="InterPro" id="IPR010104">
    <property type="entry name" value="TonB_rcpt_bac"/>
</dbReference>
<evidence type="ECO:0000256" key="9">
    <source>
        <dbReference type="RuleBase" id="RU003357"/>
    </source>
</evidence>
<evidence type="ECO:0000256" key="5">
    <source>
        <dbReference type="ARBA" id="ARBA00023077"/>
    </source>
</evidence>
<keyword evidence="2 8" id="KW-0813">Transport</keyword>
<evidence type="ECO:0000259" key="12">
    <source>
        <dbReference type="Pfam" id="PF00593"/>
    </source>
</evidence>
<dbReference type="InterPro" id="IPR037066">
    <property type="entry name" value="Plug_dom_sf"/>
</dbReference>
<dbReference type="PANTHER" id="PTHR40980:SF3">
    <property type="entry name" value="TONB-DEPENDENT RECEPTOR-LIKE BETA-BARREL DOMAIN-CONTAINING PROTEIN"/>
    <property type="match status" value="1"/>
</dbReference>
<evidence type="ECO:0000256" key="3">
    <source>
        <dbReference type="ARBA" id="ARBA00022452"/>
    </source>
</evidence>
<protein>
    <submittedName>
        <fullName evidence="14">TonB-dependent receptor</fullName>
    </submittedName>
</protein>
<dbReference type="InterPro" id="IPR012910">
    <property type="entry name" value="Plug_dom"/>
</dbReference>
<keyword evidence="5 9" id="KW-0798">TonB box</keyword>
<keyword evidence="15" id="KW-1185">Reference proteome</keyword>
<dbReference type="InterPro" id="IPR039426">
    <property type="entry name" value="TonB-dep_rcpt-like"/>
</dbReference>
<keyword evidence="6 8" id="KW-0472">Membrane</keyword>
<evidence type="ECO:0000313" key="15">
    <source>
        <dbReference type="Proteomes" id="UP001430193"/>
    </source>
</evidence>
<reference evidence="14" key="1">
    <citation type="submission" date="2020-10" db="EMBL/GenBank/DDBJ databases">
        <title>Phylogeny of dyella-like bacteria.</title>
        <authorList>
            <person name="Fu J."/>
        </authorList>
    </citation>
    <scope>NUCLEOTIDE SEQUENCE</scope>
    <source>
        <strain evidence="14">DHON07</strain>
    </source>
</reference>